<evidence type="ECO:0000256" key="4">
    <source>
        <dbReference type="ARBA" id="ARBA00023136"/>
    </source>
</evidence>
<sequence>MTLHIFTPYLAIALAIALQGITLIYIPQNSYKRICMLPAILLLVAIIYITARDASAVAPWNVFIGLEFGSVFALEVIDNVCLSKLSYSSSTDAAEEARHKKQDNALSPWRENVYDKVRWSLDIAVNRRRINRVDQTRNVPHFDSSKPHHIPSRRSFLLFRITRFILLYLALDFIASQPPLEDAQIKLAPGKERILARILAKDMSVAEFGEAFGVLLGVGICSYISLLLGWDFFSIVSVGLFRAQIADWRPLFGDIRQVYTIRTFWRKFWHQLLLRPLEATTSFIAHSILRLPRRTRSTTHLTNGDSNGTTDHPAQQKNHNLRLQDKLLFVVTAYAKLNLVFLISGIAHINADRLLGIPLRDTRCVSLFVRQAWGIMFEDAVQWMYRCITGSKGEGPVKVWHRLVGYVWLVVFALWSMPPWAFSTARMEVAPLVPVTIFRRGV</sequence>
<feature type="transmembrane region" description="Helical" evidence="5">
    <location>
        <begin position="57"/>
        <end position="77"/>
    </location>
</feature>
<feature type="transmembrane region" description="Helical" evidence="5">
    <location>
        <begin position="6"/>
        <end position="27"/>
    </location>
</feature>
<name>A0A1B7NPH4_9EURO</name>
<feature type="transmembrane region" description="Helical" evidence="5">
    <location>
        <begin position="34"/>
        <end position="51"/>
    </location>
</feature>
<feature type="transmembrane region" description="Helical" evidence="5">
    <location>
        <begin position="399"/>
        <end position="417"/>
    </location>
</feature>
<proteinExistence type="predicted"/>
<evidence type="ECO:0000313" key="7">
    <source>
        <dbReference type="EMBL" id="OAX78678.1"/>
    </source>
</evidence>
<keyword evidence="4 5" id="KW-0472">Membrane</keyword>
<evidence type="ECO:0000256" key="3">
    <source>
        <dbReference type="ARBA" id="ARBA00022989"/>
    </source>
</evidence>
<evidence type="ECO:0000313" key="8">
    <source>
        <dbReference type="Proteomes" id="UP000091918"/>
    </source>
</evidence>
<reference evidence="7 8" key="1">
    <citation type="submission" date="2015-07" db="EMBL/GenBank/DDBJ databases">
        <title>Emmonsia species relationships and genome sequence.</title>
        <authorList>
            <person name="Cuomo C.A."/>
            <person name="Schwartz I.S."/>
            <person name="Kenyon C."/>
            <person name="de Hoog G.S."/>
            <person name="Govender N.P."/>
            <person name="Botha A."/>
            <person name="Moreno L."/>
            <person name="de Vries M."/>
            <person name="Munoz J.F."/>
            <person name="Stielow J.B."/>
        </authorList>
    </citation>
    <scope>NUCLEOTIDE SEQUENCE [LARGE SCALE GENOMIC DNA]</scope>
    <source>
        <strain evidence="7 8">CBS 136260</strain>
    </source>
</reference>
<feature type="transmembrane region" description="Helical" evidence="5">
    <location>
        <begin position="211"/>
        <end position="241"/>
    </location>
</feature>
<accession>A0A1B7NPH4</accession>
<dbReference type="InterPro" id="IPR032805">
    <property type="entry name" value="Wax_synthase_dom"/>
</dbReference>
<feature type="transmembrane region" description="Helical" evidence="5">
    <location>
        <begin position="327"/>
        <end position="349"/>
    </location>
</feature>
<organism evidence="7 8">
    <name type="scientific">Emergomyces africanus</name>
    <dbReference type="NCBI Taxonomy" id="1955775"/>
    <lineage>
        <taxon>Eukaryota</taxon>
        <taxon>Fungi</taxon>
        <taxon>Dikarya</taxon>
        <taxon>Ascomycota</taxon>
        <taxon>Pezizomycotina</taxon>
        <taxon>Eurotiomycetes</taxon>
        <taxon>Eurotiomycetidae</taxon>
        <taxon>Onygenales</taxon>
        <taxon>Ajellomycetaceae</taxon>
        <taxon>Emergomyces</taxon>
    </lineage>
</organism>
<comment type="caution">
    <text evidence="7">The sequence shown here is derived from an EMBL/GenBank/DDBJ whole genome shotgun (WGS) entry which is preliminary data.</text>
</comment>
<evidence type="ECO:0000256" key="5">
    <source>
        <dbReference type="SAM" id="Phobius"/>
    </source>
</evidence>
<gene>
    <name evidence="7" type="ORF">ACJ72_07012</name>
</gene>
<dbReference type="EMBL" id="LGUA01001375">
    <property type="protein sequence ID" value="OAX78678.1"/>
    <property type="molecule type" value="Genomic_DNA"/>
</dbReference>
<feature type="domain" description="Wax synthase" evidence="6">
    <location>
        <begin position="248"/>
        <end position="293"/>
    </location>
</feature>
<comment type="subcellular location">
    <subcellularLocation>
        <location evidence="1">Membrane</location>
        <topology evidence="1">Multi-pass membrane protein</topology>
    </subcellularLocation>
</comment>
<dbReference type="Pfam" id="PF13813">
    <property type="entry name" value="MBOAT_2"/>
    <property type="match status" value="1"/>
</dbReference>
<evidence type="ECO:0000256" key="1">
    <source>
        <dbReference type="ARBA" id="ARBA00004141"/>
    </source>
</evidence>
<evidence type="ECO:0000256" key="2">
    <source>
        <dbReference type="ARBA" id="ARBA00022692"/>
    </source>
</evidence>
<dbReference type="AlphaFoldDB" id="A0A1B7NPH4"/>
<dbReference type="Proteomes" id="UP000091918">
    <property type="component" value="Unassembled WGS sequence"/>
</dbReference>
<evidence type="ECO:0000259" key="6">
    <source>
        <dbReference type="Pfam" id="PF13813"/>
    </source>
</evidence>
<dbReference type="GO" id="GO:0016020">
    <property type="term" value="C:membrane"/>
    <property type="evidence" value="ECO:0007669"/>
    <property type="project" value="UniProtKB-SubCell"/>
</dbReference>
<dbReference type="OrthoDB" id="1077582at2759"/>
<protein>
    <recommendedName>
        <fullName evidence="6">Wax synthase domain-containing protein</fullName>
    </recommendedName>
</protein>
<feature type="transmembrane region" description="Helical" evidence="5">
    <location>
        <begin position="156"/>
        <end position="175"/>
    </location>
</feature>
<keyword evidence="2 5" id="KW-0812">Transmembrane</keyword>
<keyword evidence="3 5" id="KW-1133">Transmembrane helix</keyword>
<keyword evidence="8" id="KW-1185">Reference proteome</keyword>
<dbReference type="STRING" id="1658172.A0A1B7NPH4"/>